<comment type="catalytic activity">
    <reaction evidence="9">
        <text>a 1,2-diacyl-sn-glycero-3-phospho-(1D-myo-inositol) + ATP = a 1,2-diacyl-sn-glycero-3-phospho-(1D-myo-inositol 4-phosphate) + ADP + H(+)</text>
        <dbReference type="Rhea" id="RHEA:19877"/>
        <dbReference type="ChEBI" id="CHEBI:15378"/>
        <dbReference type="ChEBI" id="CHEBI:30616"/>
        <dbReference type="ChEBI" id="CHEBI:57880"/>
        <dbReference type="ChEBI" id="CHEBI:58178"/>
        <dbReference type="ChEBI" id="CHEBI:456216"/>
        <dbReference type="EC" id="2.7.1.67"/>
    </reaction>
</comment>
<keyword evidence="5 9" id="KW-0547">Nucleotide-binding</keyword>
<evidence type="ECO:0000256" key="10">
    <source>
        <dbReference type="SAM" id="MobiDB-lite"/>
    </source>
</evidence>
<keyword evidence="6 9" id="KW-0418">Kinase</keyword>
<dbReference type="GO" id="GO:0005765">
    <property type="term" value="C:lysosomal membrane"/>
    <property type="evidence" value="ECO:0007669"/>
    <property type="project" value="TreeGrafter"/>
</dbReference>
<organism evidence="12 13">
    <name type="scientific">Steinernema glaseri</name>
    <dbReference type="NCBI Taxonomy" id="37863"/>
    <lineage>
        <taxon>Eukaryota</taxon>
        <taxon>Metazoa</taxon>
        <taxon>Ecdysozoa</taxon>
        <taxon>Nematoda</taxon>
        <taxon>Chromadorea</taxon>
        <taxon>Rhabditida</taxon>
        <taxon>Tylenchina</taxon>
        <taxon>Panagrolaimomorpha</taxon>
        <taxon>Strongyloidoidea</taxon>
        <taxon>Steinernematidae</taxon>
        <taxon>Steinernema</taxon>
    </lineage>
</organism>
<comment type="subcellular location">
    <subcellularLocation>
        <location evidence="1">Cell membrane</location>
    </subcellularLocation>
    <subcellularLocation>
        <location evidence="9">Membrane</location>
        <topology evidence="9">Peripheral membrane protein</topology>
    </subcellularLocation>
</comment>
<accession>A0A1I7ZBA9</accession>
<feature type="compositionally biased region" description="Polar residues" evidence="10">
    <location>
        <begin position="534"/>
        <end position="547"/>
    </location>
</feature>
<dbReference type="InterPro" id="IPR039756">
    <property type="entry name" value="Lsb6/PI4K2"/>
</dbReference>
<evidence type="ECO:0000256" key="2">
    <source>
        <dbReference type="ARBA" id="ARBA00008941"/>
    </source>
</evidence>
<dbReference type="InterPro" id="IPR000403">
    <property type="entry name" value="PI3/4_kinase_cat_dom"/>
</dbReference>
<comment type="similarity">
    <text evidence="2 9">Belongs to the PI3/PI4-kinase family. Type II PI4K subfamily.</text>
</comment>
<dbReference type="GO" id="GO:0007032">
    <property type="term" value="P:endosome organization"/>
    <property type="evidence" value="ECO:0007669"/>
    <property type="project" value="TreeGrafter"/>
</dbReference>
<protein>
    <recommendedName>
        <fullName evidence="9">Phosphatidylinositol 4-kinase type 2</fullName>
        <ecNumber evidence="9">2.7.1.67</ecNumber>
    </recommendedName>
</protein>
<dbReference type="GO" id="GO:0005802">
    <property type="term" value="C:trans-Golgi network"/>
    <property type="evidence" value="ECO:0007669"/>
    <property type="project" value="TreeGrafter"/>
</dbReference>
<dbReference type="EC" id="2.7.1.67" evidence="9"/>
<evidence type="ECO:0000256" key="4">
    <source>
        <dbReference type="ARBA" id="ARBA00022679"/>
    </source>
</evidence>
<dbReference type="GO" id="GO:0004430">
    <property type="term" value="F:1-phosphatidylinositol 4-kinase activity"/>
    <property type="evidence" value="ECO:0007669"/>
    <property type="project" value="UniProtKB-UniRule"/>
</dbReference>
<evidence type="ECO:0000256" key="1">
    <source>
        <dbReference type="ARBA" id="ARBA00004236"/>
    </source>
</evidence>
<dbReference type="PANTHER" id="PTHR12865:SF1">
    <property type="entry name" value="PHOSPHATIDYLINOSITOL 4-KINASE TYPE 2"/>
    <property type="match status" value="1"/>
</dbReference>
<keyword evidence="7 9" id="KW-0067">ATP-binding</keyword>
<keyword evidence="4 9" id="KW-0808">Transferase</keyword>
<evidence type="ECO:0000256" key="9">
    <source>
        <dbReference type="RuleBase" id="RU367084"/>
    </source>
</evidence>
<feature type="domain" description="PI3K/PI4K catalytic" evidence="11">
    <location>
        <begin position="120"/>
        <end position="522"/>
    </location>
</feature>
<dbReference type="GO" id="GO:0005886">
    <property type="term" value="C:plasma membrane"/>
    <property type="evidence" value="ECO:0007669"/>
    <property type="project" value="UniProtKB-SubCell"/>
</dbReference>
<reference evidence="13" key="1">
    <citation type="submission" date="2016-11" db="UniProtKB">
        <authorList>
            <consortium name="WormBaseParasite"/>
        </authorList>
    </citation>
    <scope>IDENTIFICATION</scope>
</reference>
<evidence type="ECO:0000256" key="5">
    <source>
        <dbReference type="ARBA" id="ARBA00022741"/>
    </source>
</evidence>
<dbReference type="Proteomes" id="UP000095287">
    <property type="component" value="Unplaced"/>
</dbReference>
<dbReference type="GO" id="GO:0046854">
    <property type="term" value="P:phosphatidylinositol phosphate biosynthetic process"/>
    <property type="evidence" value="ECO:0007669"/>
    <property type="project" value="UniProtKB-UniRule"/>
</dbReference>
<dbReference type="WBParaSite" id="L893_g24724.t1">
    <property type="protein sequence ID" value="L893_g24724.t1"/>
    <property type="gene ID" value="L893_g24724"/>
</dbReference>
<dbReference type="GO" id="GO:0007030">
    <property type="term" value="P:Golgi organization"/>
    <property type="evidence" value="ECO:0007669"/>
    <property type="project" value="TreeGrafter"/>
</dbReference>
<dbReference type="PANTHER" id="PTHR12865">
    <property type="entry name" value="PHOSPHATIDYLINOSITOL 4-KINASE TYPE-II"/>
    <property type="match status" value="1"/>
</dbReference>
<evidence type="ECO:0000256" key="3">
    <source>
        <dbReference type="ARBA" id="ARBA00022475"/>
    </source>
</evidence>
<keyword evidence="12" id="KW-1185">Reference proteome</keyword>
<dbReference type="Pfam" id="PF00454">
    <property type="entry name" value="PI3_PI4_kinase"/>
    <property type="match status" value="1"/>
</dbReference>
<proteinExistence type="inferred from homology"/>
<dbReference type="GO" id="GO:0005524">
    <property type="term" value="F:ATP binding"/>
    <property type="evidence" value="ECO:0007669"/>
    <property type="project" value="UniProtKB-UniRule"/>
</dbReference>
<evidence type="ECO:0000313" key="13">
    <source>
        <dbReference type="WBParaSite" id="L893_g24724.t1"/>
    </source>
</evidence>
<dbReference type="AlphaFoldDB" id="A0A1I7ZBA9"/>
<evidence type="ECO:0000256" key="7">
    <source>
        <dbReference type="ARBA" id="ARBA00022840"/>
    </source>
</evidence>
<dbReference type="GO" id="GO:0005768">
    <property type="term" value="C:endosome"/>
    <property type="evidence" value="ECO:0007669"/>
    <property type="project" value="TreeGrafter"/>
</dbReference>
<evidence type="ECO:0000256" key="6">
    <source>
        <dbReference type="ARBA" id="ARBA00022777"/>
    </source>
</evidence>
<dbReference type="PROSITE" id="PS50290">
    <property type="entry name" value="PI3_4_KINASE_3"/>
    <property type="match status" value="1"/>
</dbReference>
<feature type="region of interest" description="Disordered" evidence="10">
    <location>
        <begin position="530"/>
        <end position="575"/>
    </location>
</feature>
<evidence type="ECO:0000313" key="12">
    <source>
        <dbReference type="Proteomes" id="UP000095287"/>
    </source>
</evidence>
<keyword evidence="8 9" id="KW-0472">Membrane</keyword>
<evidence type="ECO:0000259" key="11">
    <source>
        <dbReference type="PROSITE" id="PS50290"/>
    </source>
</evidence>
<sequence>MTDPNAVDNAGLYESETDEDFGDESSGLLTKTKKKDTKKAKRAERTPLLHNKPSPSKVSASLPRDLVGSSVESSVIRAQRIGGETSDEDTVRICNEQYGSIGGADFAATIVEAVRAINNGQFPQRIPQGSSGSYFVRNTRGERIGVFKPKNEEPYGHLNPKWEPYGHLNPKWVKWLHKLFFPCCFGRSCLVPNQGYLSEAGASLVDQKLGLDVVPKTAVVQLAAPTFNYGAIDRAKARTKERIRTRYPDLGRRFHRIGLPPKKGSFQMFVSGYQDAIYWLRQWETYPEQAPPPQTQQKFQLQFERMVVLDYIIRNTDRGNDNWLIKYEMADCSEKMPETEPKVHRSSHAASAPQLTTQVVPEGNIVNIDSVAEDLERATVGKEGASVDALASGSNSSEDHFDHVEMPRISIAAIDNGLAFPFKHPDEWRTYPYRWASLPMARIPFSEETVNLILPKLDDTNFVRSLCNDLKKIFETDAGFDKKMFNKQMSVMRGQIFNLREALRQRKTPQQLVQTPSQYMVEVKPKRRRFISRPRSTASGEDTQSGLSDVGADTEDGAPGPSTIPADNDQPNSWHNTYQQKVQTRSPFFSWW</sequence>
<feature type="compositionally biased region" description="Basic residues" evidence="10">
    <location>
        <begin position="31"/>
        <end position="42"/>
    </location>
</feature>
<name>A0A1I7ZBA9_9BILA</name>
<keyword evidence="3" id="KW-1003">Cell membrane</keyword>
<feature type="region of interest" description="Disordered" evidence="10">
    <location>
        <begin position="1"/>
        <end position="65"/>
    </location>
</feature>
<evidence type="ECO:0000256" key="8">
    <source>
        <dbReference type="ARBA" id="ARBA00023136"/>
    </source>
</evidence>